<dbReference type="AlphaFoldDB" id="A0A286G273"/>
<gene>
    <name evidence="2" type="ORF">SAMN05421508_101189</name>
</gene>
<keyword evidence="3" id="KW-1185">Reference proteome</keyword>
<feature type="chain" id="PRO_5012493364" evidence="1">
    <location>
        <begin position="32"/>
        <end position="222"/>
    </location>
</feature>
<keyword evidence="1" id="KW-0732">Signal</keyword>
<dbReference type="Proteomes" id="UP000219621">
    <property type="component" value="Unassembled WGS sequence"/>
</dbReference>
<name>A0A286G273_9PROT</name>
<dbReference type="OrthoDB" id="5402098at2"/>
<evidence type="ECO:0000313" key="3">
    <source>
        <dbReference type="Proteomes" id="UP000219621"/>
    </source>
</evidence>
<protein>
    <submittedName>
        <fullName evidence="2">Surface antigen</fullName>
    </submittedName>
</protein>
<dbReference type="EMBL" id="OCNJ01000001">
    <property type="protein sequence ID" value="SOD89346.1"/>
    <property type="molecule type" value="Genomic_DNA"/>
</dbReference>
<organism evidence="2 3">
    <name type="scientific">Caenispirillum bisanense</name>
    <dbReference type="NCBI Taxonomy" id="414052"/>
    <lineage>
        <taxon>Bacteria</taxon>
        <taxon>Pseudomonadati</taxon>
        <taxon>Pseudomonadota</taxon>
        <taxon>Alphaproteobacteria</taxon>
        <taxon>Rhodospirillales</taxon>
        <taxon>Novispirillaceae</taxon>
        <taxon>Caenispirillum</taxon>
    </lineage>
</organism>
<sequence length="222" mass="23528">MAAPLRSRRVAAALAVAVTGGLLLDAGAALADPPPWAPAHGWRAKHEYKHKHKHKDRDWHDGPRVVYVPVPTVVERKPAPSLPYGFGRGTCDRGLISSELLGNLLGGAAGGAIGSRFGQGQGKLAAVAGGTLLGVLIGGSIGRSMDAADQACAITALDYVPDDRRIRWSGDRADYALVPTRSYERGGRYCREYTTTAYIGNRPDVVSGTACRMPDGAWEIVN</sequence>
<proteinExistence type="predicted"/>
<evidence type="ECO:0000313" key="2">
    <source>
        <dbReference type="EMBL" id="SOD89346.1"/>
    </source>
</evidence>
<dbReference type="RefSeq" id="WP_097277105.1">
    <property type="nucleotide sequence ID" value="NZ_OCNJ01000001.1"/>
</dbReference>
<feature type="signal peptide" evidence="1">
    <location>
        <begin position="1"/>
        <end position="31"/>
    </location>
</feature>
<reference evidence="2 3" key="1">
    <citation type="submission" date="2017-09" db="EMBL/GenBank/DDBJ databases">
        <authorList>
            <person name="Ehlers B."/>
            <person name="Leendertz F.H."/>
        </authorList>
    </citation>
    <scope>NUCLEOTIDE SEQUENCE [LARGE SCALE GENOMIC DNA]</scope>
    <source>
        <strain evidence="2 3">USBA 140</strain>
    </source>
</reference>
<evidence type="ECO:0000256" key="1">
    <source>
        <dbReference type="SAM" id="SignalP"/>
    </source>
</evidence>
<accession>A0A286G273</accession>